<dbReference type="OrthoDB" id="9788272at2"/>
<dbReference type="PROSITE" id="PS51371">
    <property type="entry name" value="CBS"/>
    <property type="match status" value="2"/>
</dbReference>
<dbReference type="Proteomes" id="UP000027982">
    <property type="component" value="Chromosome"/>
</dbReference>
<name>A0A068NTH9_FIMGI</name>
<dbReference type="eggNOG" id="COG1208">
    <property type="taxonomic scope" value="Bacteria"/>
</dbReference>
<dbReference type="HOGENOM" id="CLU_045375_0_0_0"/>
<feature type="domain" description="CBS" evidence="2">
    <location>
        <begin position="1"/>
        <end position="59"/>
    </location>
</feature>
<dbReference type="InterPro" id="IPR046342">
    <property type="entry name" value="CBS_dom_sf"/>
</dbReference>
<sequence>MDLANFTTTPEDSIRNAMSLINRNAKGISIVVDDKRKVIDTITDGDIRRAILAGCSLESTVGDLLGTKQSHKPVTALASRDPEDLLETMKETSVRQLPLVDSEGRLVEVVTMEELVDRGPLGVQAVIMAGGFGTRLYPLTEQTPKSMLPVGDRPLMEHVIQSLRSAGIRQMSITTHYLAEKIIDHFGDGSQFGVNIRYCREETPLGTAGALSLLGRPADPTLVLNGDILTNVNYRSLAKFHKGHQADMTVCVRQYDHQVPYGVIQSEGEFIKGITEKPRYTFFVNAGIYLLEPHLYDRIPSGSRFDMPQLVESVIADGGRVVSFPIIEYWLDIGQTADYDRAQVDMKSGEFLS</sequence>
<keyword evidence="3" id="KW-0808">Transferase</keyword>
<reference evidence="3 4" key="1">
    <citation type="journal article" date="2014" name="PLoS ONE">
        <title>The first complete genome sequence of the class fimbriimonadia in the phylum armatimonadetes.</title>
        <authorList>
            <person name="Hu Z.Y."/>
            <person name="Wang Y.Z."/>
            <person name="Im W.T."/>
            <person name="Wang S.Y."/>
            <person name="Zhao G.P."/>
            <person name="Zheng H.J."/>
            <person name="Quan Z.X."/>
        </authorList>
    </citation>
    <scope>NUCLEOTIDE SEQUENCE [LARGE SCALE GENOMIC DNA]</scope>
    <source>
        <strain evidence="3">Gsoil 348</strain>
    </source>
</reference>
<proteinExistence type="predicted"/>
<dbReference type="STRING" id="661478.OP10G_3279"/>
<dbReference type="InterPro" id="IPR000644">
    <property type="entry name" value="CBS_dom"/>
</dbReference>
<gene>
    <name evidence="3" type="ORF">OP10G_3279</name>
</gene>
<dbReference type="RefSeq" id="WP_025229407.1">
    <property type="nucleotide sequence ID" value="NZ_CP007139.1"/>
</dbReference>
<organism evidence="3 4">
    <name type="scientific">Fimbriimonas ginsengisoli Gsoil 348</name>
    <dbReference type="NCBI Taxonomy" id="661478"/>
    <lineage>
        <taxon>Bacteria</taxon>
        <taxon>Bacillati</taxon>
        <taxon>Armatimonadota</taxon>
        <taxon>Fimbriimonadia</taxon>
        <taxon>Fimbriimonadales</taxon>
        <taxon>Fimbriimonadaceae</taxon>
        <taxon>Fimbriimonas</taxon>
    </lineage>
</organism>
<dbReference type="CDD" id="cd06426">
    <property type="entry name" value="NTP_transferase_like_2"/>
    <property type="match status" value="1"/>
</dbReference>
<accession>A0A068NTH9</accession>
<dbReference type="InterPro" id="IPR050486">
    <property type="entry name" value="Mannose-1P_guanyltransferase"/>
</dbReference>
<evidence type="ECO:0000313" key="4">
    <source>
        <dbReference type="Proteomes" id="UP000027982"/>
    </source>
</evidence>
<evidence type="ECO:0000259" key="2">
    <source>
        <dbReference type="PROSITE" id="PS51371"/>
    </source>
</evidence>
<dbReference type="EMBL" id="CP007139">
    <property type="protein sequence ID" value="AIE86647.1"/>
    <property type="molecule type" value="Genomic_DNA"/>
</dbReference>
<dbReference type="AlphaFoldDB" id="A0A068NTH9"/>
<dbReference type="InterPro" id="IPR005835">
    <property type="entry name" value="NTP_transferase_dom"/>
</dbReference>
<dbReference type="GO" id="GO:0016740">
    <property type="term" value="F:transferase activity"/>
    <property type="evidence" value="ECO:0007669"/>
    <property type="project" value="UniProtKB-KW"/>
</dbReference>
<dbReference type="PANTHER" id="PTHR22572">
    <property type="entry name" value="SUGAR-1-PHOSPHATE GUANYL TRANSFERASE"/>
    <property type="match status" value="1"/>
</dbReference>
<protein>
    <submittedName>
        <fullName evidence="3">D-glycero-D-manno-heptose 1-phosphate guanosyltransferase</fullName>
    </submittedName>
</protein>
<evidence type="ECO:0000313" key="3">
    <source>
        <dbReference type="EMBL" id="AIE86647.1"/>
    </source>
</evidence>
<dbReference type="SUPFAM" id="SSF53448">
    <property type="entry name" value="Nucleotide-diphospho-sugar transferases"/>
    <property type="match status" value="1"/>
</dbReference>
<keyword evidence="1" id="KW-0129">CBS domain</keyword>
<dbReference type="InterPro" id="IPR029044">
    <property type="entry name" value="Nucleotide-diphossugar_trans"/>
</dbReference>
<dbReference type="Pfam" id="PF00483">
    <property type="entry name" value="NTP_transferase"/>
    <property type="match status" value="1"/>
</dbReference>
<dbReference type="Gene3D" id="3.10.580.10">
    <property type="entry name" value="CBS-domain"/>
    <property type="match status" value="1"/>
</dbReference>
<dbReference type="SMART" id="SM00116">
    <property type="entry name" value="CBS"/>
    <property type="match status" value="2"/>
</dbReference>
<dbReference type="KEGG" id="fgi:OP10G_3279"/>
<dbReference type="SUPFAM" id="SSF54631">
    <property type="entry name" value="CBS-domain pair"/>
    <property type="match status" value="1"/>
</dbReference>
<dbReference type="Pfam" id="PF00571">
    <property type="entry name" value="CBS"/>
    <property type="match status" value="2"/>
</dbReference>
<evidence type="ECO:0000256" key="1">
    <source>
        <dbReference type="PROSITE-ProRule" id="PRU00703"/>
    </source>
</evidence>
<feature type="domain" description="CBS" evidence="2">
    <location>
        <begin position="69"/>
        <end position="126"/>
    </location>
</feature>
<dbReference type="Gene3D" id="3.90.550.10">
    <property type="entry name" value="Spore Coat Polysaccharide Biosynthesis Protein SpsA, Chain A"/>
    <property type="match status" value="1"/>
</dbReference>
<keyword evidence="4" id="KW-1185">Reference proteome</keyword>